<dbReference type="GO" id="GO:0016787">
    <property type="term" value="F:hydrolase activity"/>
    <property type="evidence" value="ECO:0007669"/>
    <property type="project" value="UniProtKB-KW"/>
</dbReference>
<dbReference type="InterPro" id="IPR050272">
    <property type="entry name" value="Isochorismatase-like_hydrls"/>
</dbReference>
<comment type="similarity">
    <text evidence="1">Belongs to the isochorismatase family.</text>
</comment>
<feature type="domain" description="Isochorismatase-like" evidence="3">
    <location>
        <begin position="4"/>
        <end position="147"/>
    </location>
</feature>
<dbReference type="OrthoDB" id="257098at2"/>
<reference evidence="4 5" key="1">
    <citation type="journal article" date="2015" name="BMC Genomics">
        <title>Transcriptome analysis of thermophilic methylotrophic Bacillus methanolicus MGA3 using RNA-sequencing provides detailed insights into its previously uncharted transcriptional landscape.</title>
        <authorList>
            <person name="Irla M."/>
            <person name="Neshat A."/>
            <person name="Brautaset T."/>
            <person name="Ruckert C."/>
            <person name="Kalinowski J."/>
            <person name="Wendisch V.F."/>
        </authorList>
    </citation>
    <scope>NUCLEOTIDE SEQUENCE [LARGE SCALE GENOMIC DNA]</scope>
    <source>
        <strain evidence="5">MGA3 / ATCC 53907</strain>
    </source>
</reference>
<proteinExistence type="inferred from homology"/>
<dbReference type="eggNOG" id="COG1335">
    <property type="taxonomic scope" value="Bacteria"/>
</dbReference>
<dbReference type="PANTHER" id="PTHR43540:SF1">
    <property type="entry name" value="ISOCHORISMATASE HYDROLASE"/>
    <property type="match status" value="1"/>
</dbReference>
<dbReference type="AlphaFoldDB" id="I3E8C7"/>
<protein>
    <submittedName>
        <fullName evidence="4">Isochorismatase family protein</fullName>
    </submittedName>
</protein>
<dbReference type="STRING" id="796606.BMMGA3_08070"/>
<dbReference type="KEGG" id="bmet:BMMGA3_08070"/>
<dbReference type="Gene3D" id="3.40.50.850">
    <property type="entry name" value="Isochorismatase-like"/>
    <property type="match status" value="1"/>
</dbReference>
<evidence type="ECO:0000256" key="2">
    <source>
        <dbReference type="ARBA" id="ARBA00022801"/>
    </source>
</evidence>
<accession>I3E8C7</accession>
<gene>
    <name evidence="4" type="ORF">BMMGA3_08070</name>
</gene>
<sequence length="188" mass="21255">MNTSLLLIDIQNDYFHGGRMELHNPTLAATNASKILKLFREKKLQVIHVQHISLRPDATFFLPETDGIKIHSQVEPLENEIIVQKNFPNSFKGTNLENILIEHHISELTICGMMTHMCIDATVRAAKDKGYKVNLIHDACATKELQFGKNKISANDVHHAFLAALNGIYADIYSTEEYINKFNNGVQL</sequence>
<dbReference type="CDD" id="cd01014">
    <property type="entry name" value="nicotinamidase_related"/>
    <property type="match status" value="1"/>
</dbReference>
<organism evidence="4 5">
    <name type="scientific">Bacillus methanolicus (strain MGA3 / ATCC 53907)</name>
    <dbReference type="NCBI Taxonomy" id="796606"/>
    <lineage>
        <taxon>Bacteria</taxon>
        <taxon>Bacillati</taxon>
        <taxon>Bacillota</taxon>
        <taxon>Bacilli</taxon>
        <taxon>Bacillales</taxon>
        <taxon>Bacillaceae</taxon>
        <taxon>Bacillus</taxon>
    </lineage>
</organism>
<dbReference type="InterPro" id="IPR036380">
    <property type="entry name" value="Isochorismatase-like_sf"/>
</dbReference>
<evidence type="ECO:0000259" key="3">
    <source>
        <dbReference type="Pfam" id="PF00857"/>
    </source>
</evidence>
<dbReference type="Proteomes" id="UP000027602">
    <property type="component" value="Chromosome"/>
</dbReference>
<dbReference type="InterPro" id="IPR000868">
    <property type="entry name" value="Isochorismatase-like_dom"/>
</dbReference>
<evidence type="ECO:0000313" key="4">
    <source>
        <dbReference type="EMBL" id="AIE60020.1"/>
    </source>
</evidence>
<dbReference type="EMBL" id="CP007739">
    <property type="protein sequence ID" value="AIE60020.1"/>
    <property type="molecule type" value="Genomic_DNA"/>
</dbReference>
<keyword evidence="2" id="KW-0378">Hydrolase</keyword>
<dbReference type="PANTHER" id="PTHR43540">
    <property type="entry name" value="PEROXYUREIDOACRYLATE/UREIDOACRYLATE AMIDOHYDROLASE-RELATED"/>
    <property type="match status" value="1"/>
</dbReference>
<dbReference type="Pfam" id="PF00857">
    <property type="entry name" value="Isochorismatase"/>
    <property type="match status" value="1"/>
</dbReference>
<dbReference type="SUPFAM" id="SSF52499">
    <property type="entry name" value="Isochorismatase-like hydrolases"/>
    <property type="match status" value="1"/>
</dbReference>
<name>I3E8C7_BACMM</name>
<dbReference type="RefSeq" id="WP_004433969.1">
    <property type="nucleotide sequence ID" value="NZ_ADWW01000002.1"/>
</dbReference>
<keyword evidence="5" id="KW-1185">Reference proteome</keyword>
<evidence type="ECO:0000313" key="5">
    <source>
        <dbReference type="Proteomes" id="UP000027602"/>
    </source>
</evidence>
<evidence type="ECO:0000256" key="1">
    <source>
        <dbReference type="ARBA" id="ARBA00006336"/>
    </source>
</evidence>
<dbReference type="HOGENOM" id="CLU_068979_5_1_9"/>